<feature type="binding site" evidence="4">
    <location>
        <position position="324"/>
    </location>
    <ligand>
        <name>Mn(2+)</name>
        <dbReference type="ChEBI" id="CHEBI:29035"/>
        <label>1</label>
    </ligand>
</feature>
<dbReference type="InterPro" id="IPR006124">
    <property type="entry name" value="Metalloenzyme"/>
</dbReference>
<evidence type="ECO:0000259" key="6">
    <source>
        <dbReference type="Pfam" id="PF01676"/>
    </source>
</evidence>
<dbReference type="SUPFAM" id="SSF53649">
    <property type="entry name" value="Alkaline phosphatase-like"/>
    <property type="match status" value="1"/>
</dbReference>
<dbReference type="Proteomes" id="UP001317532">
    <property type="component" value="Chromosome"/>
</dbReference>
<organism evidence="7 8">
    <name type="scientific">Vulcanimicrobium alpinum</name>
    <dbReference type="NCBI Taxonomy" id="3016050"/>
    <lineage>
        <taxon>Bacteria</taxon>
        <taxon>Bacillati</taxon>
        <taxon>Vulcanimicrobiota</taxon>
        <taxon>Vulcanimicrobiia</taxon>
        <taxon>Vulcanimicrobiales</taxon>
        <taxon>Vulcanimicrobiaceae</taxon>
        <taxon>Vulcanimicrobium</taxon>
    </lineage>
</organism>
<evidence type="ECO:0000256" key="2">
    <source>
        <dbReference type="ARBA" id="ARBA00022723"/>
    </source>
</evidence>
<keyword evidence="4" id="KW-0963">Cytoplasm</keyword>
<feature type="binding site" evidence="4">
    <location>
        <position position="10"/>
    </location>
    <ligand>
        <name>Mn(2+)</name>
        <dbReference type="ChEBI" id="CHEBI:29035"/>
        <label>1</label>
    </ligand>
</feature>
<name>A0AAN2CBE8_UNVUL</name>
<dbReference type="PANTHER" id="PTHR21110">
    <property type="entry name" value="PHOSPHOPENTOMUTASE"/>
    <property type="match status" value="1"/>
</dbReference>
<dbReference type="PIRSF" id="PIRSF001491">
    <property type="entry name" value="Ppentomutase"/>
    <property type="match status" value="1"/>
</dbReference>
<comment type="subcellular location">
    <subcellularLocation>
        <location evidence="4">Cytoplasm</location>
    </subcellularLocation>
</comment>
<dbReference type="AlphaFoldDB" id="A0AAN2CBE8"/>
<evidence type="ECO:0000256" key="1">
    <source>
        <dbReference type="ARBA" id="ARBA00010373"/>
    </source>
</evidence>
<dbReference type="HAMAP" id="MF_00740">
    <property type="entry name" value="Phosphopentomut"/>
    <property type="match status" value="1"/>
</dbReference>
<dbReference type="GO" id="GO:0005829">
    <property type="term" value="C:cytosol"/>
    <property type="evidence" value="ECO:0007669"/>
    <property type="project" value="TreeGrafter"/>
</dbReference>
<dbReference type="InterPro" id="IPR010045">
    <property type="entry name" value="DeoB"/>
</dbReference>
<dbReference type="PANTHER" id="PTHR21110:SF0">
    <property type="entry name" value="PHOSPHOPENTOMUTASE"/>
    <property type="match status" value="1"/>
</dbReference>
<keyword evidence="4" id="KW-0413">Isomerase</keyword>
<dbReference type="SUPFAM" id="SSF143856">
    <property type="entry name" value="DeoB insert domain-like"/>
    <property type="match status" value="1"/>
</dbReference>
<keyword evidence="8" id="KW-1185">Reference proteome</keyword>
<feature type="binding site" evidence="4">
    <location>
        <position position="323"/>
    </location>
    <ligand>
        <name>Mn(2+)</name>
        <dbReference type="ChEBI" id="CHEBI:29035"/>
        <label>1</label>
    </ligand>
</feature>
<dbReference type="KEGG" id="vab:WPS_29530"/>
<comment type="catalytic activity">
    <reaction evidence="4">
        <text>alpha-D-ribose 1-phosphate = D-ribose 5-phosphate</text>
        <dbReference type="Rhea" id="RHEA:18793"/>
        <dbReference type="ChEBI" id="CHEBI:57720"/>
        <dbReference type="ChEBI" id="CHEBI:78346"/>
        <dbReference type="EC" id="5.4.2.7"/>
    </reaction>
</comment>
<dbReference type="GO" id="GO:0006018">
    <property type="term" value="P:2-deoxyribose 1-phosphate catabolic process"/>
    <property type="evidence" value="ECO:0007669"/>
    <property type="project" value="UniProtKB-UniRule"/>
</dbReference>
<evidence type="ECO:0000313" key="8">
    <source>
        <dbReference type="Proteomes" id="UP001317532"/>
    </source>
</evidence>
<proteinExistence type="inferred from homology"/>
<comment type="function">
    <text evidence="4">Isomerase that catalyzes the conversion of deoxy-ribose 1-phosphate (dRib-1-P) and ribose 1-phosphate (Rib-1-P) to deoxy-ribose 5-phosphate (dRib-5-P) and ribose 5-phosphate (Rib-5-P), respectively.</text>
</comment>
<evidence type="ECO:0000313" key="7">
    <source>
        <dbReference type="EMBL" id="BDE07677.1"/>
    </source>
</evidence>
<dbReference type="GO" id="GO:0043094">
    <property type="term" value="P:metabolic compound salvage"/>
    <property type="evidence" value="ECO:0007669"/>
    <property type="project" value="UniProtKB-UniRule"/>
</dbReference>
<feature type="binding site" evidence="4">
    <location>
        <position position="287"/>
    </location>
    <ligand>
        <name>Mn(2+)</name>
        <dbReference type="ChEBI" id="CHEBI:29035"/>
        <label>2</label>
    </ligand>
</feature>
<dbReference type="EMBL" id="AP025523">
    <property type="protein sequence ID" value="BDE07677.1"/>
    <property type="molecule type" value="Genomic_DNA"/>
</dbReference>
<accession>A0AAN2CBE8</accession>
<keyword evidence="3 4" id="KW-0464">Manganese</keyword>
<dbReference type="GO" id="GO:0000287">
    <property type="term" value="F:magnesium ion binding"/>
    <property type="evidence" value="ECO:0007669"/>
    <property type="project" value="UniProtKB-UniRule"/>
</dbReference>
<sequence>MPRILAFVMDSAGVGALPDASAYHDGSNANTIGNVAQQLGGLRLPNFERLGLGCITSVRGVAASERPAAVVARLRERSKGKDTITGHWEMAGVITEVPFPTYPDGFPPEVIERFTAITGAPPLGNIAASGTEIIAELGEEHQRTGRPILYTSADSVFQVAAHEETVPLATLYDWCERARAMLVSPHEVNRVIARPFVGVPGAYVRTPNRRDYAIPPPPTVLDRLEARGVPVHAVGKICDIYSGHGIASSVRVADNGEAVDRALELADATDHGLVFVNLNDFDTKFGHRRDVRGYGDALARLDARLPEILARIRPGDGLIFTADHGCDPTQPGTDHTREYVPYLECGLADGADLGVIDGLGYVGERIESCFQGLSMATAAGRR</sequence>
<comment type="cofactor">
    <cofactor evidence="4">
        <name>Mn(2+)</name>
        <dbReference type="ChEBI" id="CHEBI:29035"/>
    </cofactor>
    <text evidence="4">Binds 2 manganese ions.</text>
</comment>
<gene>
    <name evidence="4 7" type="primary">deoB</name>
    <name evidence="7" type="ORF">WPS_29530</name>
</gene>
<dbReference type="NCBIfam" id="NF003766">
    <property type="entry name" value="PRK05362.1"/>
    <property type="match status" value="1"/>
</dbReference>
<comment type="pathway">
    <text evidence="4">Carbohydrate degradation; 2-deoxy-D-ribose 1-phosphate degradation; D-glyceraldehyde 3-phosphate and acetaldehyde from 2-deoxy-alpha-D-ribose 1-phosphate: step 1/2.</text>
</comment>
<protein>
    <recommendedName>
        <fullName evidence="4 5">Phosphopentomutase</fullName>
        <ecNumber evidence="4 5">5.4.2.7</ecNumber>
    </recommendedName>
    <alternativeName>
        <fullName evidence="4">Phosphodeoxyribomutase</fullName>
    </alternativeName>
</protein>
<comment type="similarity">
    <text evidence="1 4">Belongs to the phosphopentomutase family.</text>
</comment>
<dbReference type="GO" id="GO:0009117">
    <property type="term" value="P:nucleotide metabolic process"/>
    <property type="evidence" value="ECO:0007669"/>
    <property type="project" value="UniProtKB-UniRule"/>
</dbReference>
<evidence type="ECO:0000256" key="4">
    <source>
        <dbReference type="HAMAP-Rule" id="MF_00740"/>
    </source>
</evidence>
<feature type="binding site" evidence="4">
    <location>
        <position position="282"/>
    </location>
    <ligand>
        <name>Mn(2+)</name>
        <dbReference type="ChEBI" id="CHEBI:29035"/>
        <label>2</label>
    </ligand>
</feature>
<dbReference type="CDD" id="cd16009">
    <property type="entry name" value="PPM"/>
    <property type="match status" value="1"/>
</dbReference>
<evidence type="ECO:0000256" key="5">
    <source>
        <dbReference type="NCBIfam" id="TIGR01696"/>
    </source>
</evidence>
<dbReference type="Gene3D" id="3.30.70.1250">
    <property type="entry name" value="Phosphopentomutase"/>
    <property type="match status" value="1"/>
</dbReference>
<dbReference type="GO" id="GO:0030145">
    <property type="term" value="F:manganese ion binding"/>
    <property type="evidence" value="ECO:0007669"/>
    <property type="project" value="UniProtKB-UniRule"/>
</dbReference>
<dbReference type="Pfam" id="PF01676">
    <property type="entry name" value="Metalloenzyme"/>
    <property type="match status" value="1"/>
</dbReference>
<feature type="binding site" evidence="4">
    <location>
        <position position="335"/>
    </location>
    <ligand>
        <name>Mn(2+)</name>
        <dbReference type="ChEBI" id="CHEBI:29035"/>
        <label>2</label>
    </ligand>
</feature>
<dbReference type="EC" id="5.4.2.7" evidence="4 5"/>
<dbReference type="Gene3D" id="3.40.720.10">
    <property type="entry name" value="Alkaline Phosphatase, subunit A"/>
    <property type="match status" value="1"/>
</dbReference>
<dbReference type="NCBIfam" id="TIGR01696">
    <property type="entry name" value="deoB"/>
    <property type="match status" value="1"/>
</dbReference>
<reference evidence="7 8" key="1">
    <citation type="journal article" date="2022" name="ISME Commun">
        <title>Vulcanimicrobium alpinus gen. nov. sp. nov., the first cultivated representative of the candidate phylum 'Eremiobacterota', is a metabolically versatile aerobic anoxygenic phototroph.</title>
        <authorList>
            <person name="Yabe S."/>
            <person name="Muto K."/>
            <person name="Abe K."/>
            <person name="Yokota A."/>
            <person name="Staudigel H."/>
            <person name="Tebo B.M."/>
        </authorList>
    </citation>
    <scope>NUCLEOTIDE SEQUENCE [LARGE SCALE GENOMIC DNA]</scope>
    <source>
        <strain evidence="7 8">WC8-2</strain>
    </source>
</reference>
<dbReference type="GO" id="GO:0008973">
    <property type="term" value="F:phosphopentomutase activity"/>
    <property type="evidence" value="ECO:0007669"/>
    <property type="project" value="UniProtKB-UniRule"/>
</dbReference>
<keyword evidence="2 4" id="KW-0479">Metal-binding</keyword>
<comment type="catalytic activity">
    <reaction evidence="4">
        <text>2-deoxy-alpha-D-ribose 1-phosphate = 2-deoxy-D-ribose 5-phosphate</text>
        <dbReference type="Rhea" id="RHEA:27658"/>
        <dbReference type="ChEBI" id="CHEBI:57259"/>
        <dbReference type="ChEBI" id="CHEBI:62877"/>
        <dbReference type="EC" id="5.4.2.7"/>
    </reaction>
</comment>
<dbReference type="InterPro" id="IPR017850">
    <property type="entry name" value="Alkaline_phosphatase_core_sf"/>
</dbReference>
<feature type="domain" description="Metalloenzyme" evidence="6">
    <location>
        <begin position="3"/>
        <end position="344"/>
    </location>
</feature>
<dbReference type="RefSeq" id="WP_317995254.1">
    <property type="nucleotide sequence ID" value="NZ_AP025523.1"/>
</dbReference>
<evidence type="ECO:0000256" key="3">
    <source>
        <dbReference type="ARBA" id="ARBA00023211"/>
    </source>
</evidence>
<dbReference type="InterPro" id="IPR024052">
    <property type="entry name" value="Phosphopentomutase_DeoB_cap_sf"/>
</dbReference>